<comment type="caution">
    <text evidence="1">The sequence shown here is derived from an EMBL/GenBank/DDBJ whole genome shotgun (WGS) entry which is preliminary data.</text>
</comment>
<evidence type="ECO:0000313" key="1">
    <source>
        <dbReference type="EMBL" id="GID51159.1"/>
    </source>
</evidence>
<gene>
    <name evidence="1" type="ORF">Aca07nite_84340</name>
</gene>
<reference evidence="1" key="1">
    <citation type="submission" date="2021-01" db="EMBL/GenBank/DDBJ databases">
        <title>Whole genome shotgun sequence of Actinoplanes capillaceus NBRC 16408.</title>
        <authorList>
            <person name="Komaki H."/>
            <person name="Tamura T."/>
        </authorList>
    </citation>
    <scope>NUCLEOTIDE SEQUENCE [LARGE SCALE GENOMIC DNA]</scope>
    <source>
        <strain evidence="1">NBRC 16408</strain>
    </source>
</reference>
<dbReference type="RefSeq" id="WP_204301132.1">
    <property type="nucleotide sequence ID" value="NZ_BAAAGQ010000057.1"/>
</dbReference>
<proteinExistence type="predicted"/>
<organism evidence="1">
    <name type="scientific">Actinoplanes campanulatus</name>
    <dbReference type="NCBI Taxonomy" id="113559"/>
    <lineage>
        <taxon>Bacteria</taxon>
        <taxon>Bacillati</taxon>
        <taxon>Actinomycetota</taxon>
        <taxon>Actinomycetes</taxon>
        <taxon>Micromonosporales</taxon>
        <taxon>Micromonosporaceae</taxon>
        <taxon>Actinoplanes</taxon>
    </lineage>
</organism>
<dbReference type="EMBL" id="BOMF01000172">
    <property type="protein sequence ID" value="GID51159.1"/>
    <property type="molecule type" value="Genomic_DNA"/>
</dbReference>
<protein>
    <submittedName>
        <fullName evidence="1">Uncharacterized protein</fullName>
    </submittedName>
</protein>
<sequence>MLPSSDPQHQQITEQGSSTVSLEIINTYEFYPTAVVTMTDVKIASPPLAYPPVTDAEFQALDDWAYDHIYPFTGVGHTDGDSWYDVTVTASSLPWLTGYTFDWGY</sequence>
<name>A0ABQ3WY05_9ACTN</name>
<accession>A0ABQ3WY05</accession>